<keyword evidence="1" id="KW-0812">Transmembrane</keyword>
<reference evidence="2 4" key="1">
    <citation type="submission" date="2017-01" db="EMBL/GenBank/DDBJ databases">
        <title>Lactobacillus chiayiensis sp. nov., a lactic acid bacterium isolated from compost.</title>
        <authorList>
            <person name="Huang C.-H."/>
        </authorList>
    </citation>
    <scope>NUCLEOTIDE SEQUENCE [LARGE SCALE GENOMIC DNA]</scope>
    <source>
        <strain evidence="2">Chh01</strain>
        <strain evidence="4">chh01</strain>
    </source>
</reference>
<keyword evidence="5" id="KW-1185">Reference proteome</keyword>
<keyword evidence="1" id="KW-1133">Transmembrane helix</keyword>
<dbReference type="PANTHER" id="PTHR40076">
    <property type="entry name" value="MEMBRANE PROTEIN-RELATED"/>
    <property type="match status" value="1"/>
</dbReference>
<dbReference type="OrthoDB" id="9784844at2"/>
<dbReference type="PANTHER" id="PTHR40076:SF1">
    <property type="entry name" value="MEMBRANE PROTEIN"/>
    <property type="match status" value="1"/>
</dbReference>
<gene>
    <name evidence="2" type="ORF">BVJ53_08050</name>
    <name evidence="3" type="ORF">OFW50_01180</name>
</gene>
<reference evidence="3" key="2">
    <citation type="submission" date="2022-10" db="EMBL/GenBank/DDBJ databases">
        <title>Comparative genomic analysis and in-vitro probiotic properties of the potential probiotic L. chiayiensis AACE 3.</title>
        <authorList>
            <person name="Kang X."/>
        </authorList>
    </citation>
    <scope>NUCLEOTIDE SEQUENCE</scope>
    <source>
        <strain evidence="3">AACE 3</strain>
    </source>
</reference>
<name>A0A4Q1TWB4_9LACO</name>
<dbReference type="EMBL" id="CP107523">
    <property type="protein sequence ID" value="UYN56750.1"/>
    <property type="molecule type" value="Genomic_DNA"/>
</dbReference>
<sequence>MTENLMTFPQLKQAAKKQLRTGTNRRDLMLAYLLPSLLQAAAMITVYLMIQAMVQSFGVEKVINDPTGFQAYYAQSSNDSGMVNTIQSLVVTMLAQGVNFAVLDLVRNHERVRPLQAVLGLFNGKWFWGSISLWIFMYFLTLIGLSFLIFPGIMLALGWRQAFWVFKDGREADQRFSSITALIGSWRLMNGFKSDLLGLYLSMIGWYLLENATFHLFDWAINPYLQLVHANYYENRRAYKMAALRRNGSDVHF</sequence>
<feature type="transmembrane region" description="Helical" evidence="1">
    <location>
        <begin position="126"/>
        <end position="159"/>
    </location>
</feature>
<feature type="transmembrane region" description="Helical" evidence="1">
    <location>
        <begin position="30"/>
        <end position="50"/>
    </location>
</feature>
<keyword evidence="1" id="KW-0472">Membrane</keyword>
<evidence type="ECO:0000313" key="3">
    <source>
        <dbReference type="EMBL" id="UYN56750.1"/>
    </source>
</evidence>
<accession>A0A4Q1TWB4</accession>
<evidence type="ECO:0000313" key="2">
    <source>
        <dbReference type="EMBL" id="RXT22705.1"/>
    </source>
</evidence>
<protein>
    <submittedName>
        <fullName evidence="3">DUF975 family protein</fullName>
    </submittedName>
</protein>
<proteinExistence type="predicted"/>
<organism evidence="2 4">
    <name type="scientific">Lacticaseibacillus chiayiensis</name>
    <dbReference type="NCBI Taxonomy" id="2100821"/>
    <lineage>
        <taxon>Bacteria</taxon>
        <taxon>Bacillati</taxon>
        <taxon>Bacillota</taxon>
        <taxon>Bacilli</taxon>
        <taxon>Lactobacillales</taxon>
        <taxon>Lactobacillaceae</taxon>
        <taxon>Lacticaseibacillus</taxon>
    </lineage>
</organism>
<dbReference type="InterPro" id="IPR010380">
    <property type="entry name" value="DUF975"/>
</dbReference>
<evidence type="ECO:0000313" key="5">
    <source>
        <dbReference type="Proteomes" id="UP001164790"/>
    </source>
</evidence>
<evidence type="ECO:0000256" key="1">
    <source>
        <dbReference type="SAM" id="Phobius"/>
    </source>
</evidence>
<dbReference type="Proteomes" id="UP001164790">
    <property type="component" value="Chromosome"/>
</dbReference>
<dbReference type="Proteomes" id="UP000290475">
    <property type="component" value="Unassembled WGS sequence"/>
</dbReference>
<evidence type="ECO:0000313" key="4">
    <source>
        <dbReference type="Proteomes" id="UP000290475"/>
    </source>
</evidence>
<dbReference type="AlphaFoldDB" id="A0A4Q1TWB4"/>
<dbReference type="RefSeq" id="WP_129301973.1">
    <property type="nucleotide sequence ID" value="NZ_CP074378.1"/>
</dbReference>
<dbReference type="EMBL" id="MSSM01000019">
    <property type="protein sequence ID" value="RXT22705.1"/>
    <property type="molecule type" value="Genomic_DNA"/>
</dbReference>